<dbReference type="AlphaFoldDB" id="A0A4R7W003"/>
<dbReference type="Gene3D" id="3.30.1380.10">
    <property type="match status" value="1"/>
</dbReference>
<dbReference type="InterPro" id="IPR009045">
    <property type="entry name" value="Zn_M74/Hedgehog-like"/>
</dbReference>
<dbReference type="InterPro" id="IPR039561">
    <property type="entry name" value="Peptidase_M15C"/>
</dbReference>
<keyword evidence="4" id="KW-1185">Reference proteome</keyword>
<dbReference type="Pfam" id="PF13539">
    <property type="entry name" value="Peptidase_M15_4"/>
    <property type="match status" value="1"/>
</dbReference>
<evidence type="ECO:0000259" key="2">
    <source>
        <dbReference type="Pfam" id="PF13539"/>
    </source>
</evidence>
<protein>
    <submittedName>
        <fullName evidence="3">D-alanyl-D-alanine carboxypeptidase-like protein</fullName>
    </submittedName>
</protein>
<keyword evidence="3" id="KW-0645">Protease</keyword>
<accession>A0A4R7W003</accession>
<keyword evidence="3" id="KW-0121">Carboxypeptidase</keyword>
<evidence type="ECO:0000313" key="3">
    <source>
        <dbReference type="EMBL" id="TDV55149.1"/>
    </source>
</evidence>
<feature type="domain" description="Peptidase M15C" evidence="2">
    <location>
        <begin position="194"/>
        <end position="258"/>
    </location>
</feature>
<dbReference type="SUPFAM" id="SSF55166">
    <property type="entry name" value="Hedgehog/DD-peptidase"/>
    <property type="match status" value="1"/>
</dbReference>
<feature type="region of interest" description="Disordered" evidence="1">
    <location>
        <begin position="124"/>
        <end position="146"/>
    </location>
</feature>
<dbReference type="Proteomes" id="UP000294927">
    <property type="component" value="Unassembled WGS sequence"/>
</dbReference>
<comment type="caution">
    <text evidence="3">The sequence shown here is derived from an EMBL/GenBank/DDBJ whole genome shotgun (WGS) entry which is preliminary data.</text>
</comment>
<evidence type="ECO:0000256" key="1">
    <source>
        <dbReference type="SAM" id="MobiDB-lite"/>
    </source>
</evidence>
<reference evidence="3 4" key="1">
    <citation type="submission" date="2019-03" db="EMBL/GenBank/DDBJ databases">
        <title>Genomic Encyclopedia of Archaeal and Bacterial Type Strains, Phase II (KMG-II): from individual species to whole genera.</title>
        <authorList>
            <person name="Goeker M."/>
        </authorList>
    </citation>
    <scope>NUCLEOTIDE SEQUENCE [LARGE SCALE GENOMIC DNA]</scope>
    <source>
        <strain evidence="3 4">DSM 45499</strain>
    </source>
</reference>
<gene>
    <name evidence="3" type="ORF">CLV71_103390</name>
</gene>
<name>A0A4R7W003_9PSEU</name>
<sequence>MAVPPDSAGGTPTEVEHASLHTAASSSLPEQKDALGNTRQTVLSREVPASAFSELGVDAHSGHNRNIGQITEQLTKKDQQLAAVIQGVGDTTKKFQRFDEDQAARQKQQQAEVELVAARKNRATSQNGWPVNPALKTRTVPGSSRRMTMADGPAGDLLNHVAGQLSQRVESFDLKGPPGEELDDGGHNDRSIRGSTAISNHASGTAFDMNSARHVLGASGTFTPAQVNEIHTILGEVDGVVRWGGDYSGRLDEMHFEINGSQADVSRVWDRIRAEIENTP</sequence>
<proteinExistence type="predicted"/>
<keyword evidence="3" id="KW-0378">Hydrolase</keyword>
<dbReference type="RefSeq" id="WP_133902246.1">
    <property type="nucleotide sequence ID" value="NZ_SOCP01000003.1"/>
</dbReference>
<dbReference type="EMBL" id="SOCP01000003">
    <property type="protein sequence ID" value="TDV55149.1"/>
    <property type="molecule type" value="Genomic_DNA"/>
</dbReference>
<evidence type="ECO:0000313" key="4">
    <source>
        <dbReference type="Proteomes" id="UP000294927"/>
    </source>
</evidence>
<organism evidence="3 4">
    <name type="scientific">Actinophytocola oryzae</name>
    <dbReference type="NCBI Taxonomy" id="502181"/>
    <lineage>
        <taxon>Bacteria</taxon>
        <taxon>Bacillati</taxon>
        <taxon>Actinomycetota</taxon>
        <taxon>Actinomycetes</taxon>
        <taxon>Pseudonocardiales</taxon>
        <taxon>Pseudonocardiaceae</taxon>
    </lineage>
</organism>
<feature type="region of interest" description="Disordered" evidence="1">
    <location>
        <begin position="173"/>
        <end position="195"/>
    </location>
</feature>
<feature type="region of interest" description="Disordered" evidence="1">
    <location>
        <begin position="1"/>
        <end position="42"/>
    </location>
</feature>
<dbReference type="OrthoDB" id="9810670at2"/>
<dbReference type="GO" id="GO:0004180">
    <property type="term" value="F:carboxypeptidase activity"/>
    <property type="evidence" value="ECO:0007669"/>
    <property type="project" value="UniProtKB-KW"/>
</dbReference>